<dbReference type="InterPro" id="IPR011006">
    <property type="entry name" value="CheY-like_superfamily"/>
</dbReference>
<evidence type="ECO:0000259" key="17">
    <source>
        <dbReference type="PROSITE" id="PS50110"/>
    </source>
</evidence>
<dbReference type="InterPro" id="IPR005467">
    <property type="entry name" value="His_kinase_dom"/>
</dbReference>
<dbReference type="SUPFAM" id="SSF53850">
    <property type="entry name" value="Periplasmic binding protein-like II"/>
    <property type="match status" value="2"/>
</dbReference>
<dbReference type="Gene3D" id="1.10.287.130">
    <property type="match status" value="1"/>
</dbReference>
<dbReference type="SUPFAM" id="SSF47384">
    <property type="entry name" value="Homodimeric domain of signal transducing histidine kinase"/>
    <property type="match status" value="1"/>
</dbReference>
<dbReference type="SMART" id="SM00387">
    <property type="entry name" value="HATPase_c"/>
    <property type="match status" value="1"/>
</dbReference>
<feature type="transmembrane region" description="Helical" evidence="15">
    <location>
        <begin position="55"/>
        <end position="76"/>
    </location>
</feature>
<dbReference type="Pfam" id="PF00072">
    <property type="entry name" value="Response_reg"/>
    <property type="match status" value="1"/>
</dbReference>
<dbReference type="SMART" id="SM00062">
    <property type="entry name" value="PBPb"/>
    <property type="match status" value="2"/>
</dbReference>
<feature type="transmembrane region" description="Helical" evidence="15">
    <location>
        <begin position="88"/>
        <end position="108"/>
    </location>
</feature>
<dbReference type="InterPro" id="IPR001638">
    <property type="entry name" value="Solute-binding_3/MltF_N"/>
</dbReference>
<evidence type="ECO:0000256" key="2">
    <source>
        <dbReference type="ARBA" id="ARBA00004651"/>
    </source>
</evidence>
<dbReference type="CDD" id="cd00130">
    <property type="entry name" value="PAS"/>
    <property type="match status" value="1"/>
</dbReference>
<dbReference type="Pfam" id="PF08448">
    <property type="entry name" value="PAS_4"/>
    <property type="match status" value="1"/>
</dbReference>
<dbReference type="Gene3D" id="3.30.450.20">
    <property type="entry name" value="PAS domain"/>
    <property type="match status" value="2"/>
</dbReference>
<evidence type="ECO:0000256" key="7">
    <source>
        <dbReference type="ARBA" id="ARBA00022741"/>
    </source>
</evidence>
<keyword evidence="7" id="KW-0547">Nucleotide-binding</keyword>
<dbReference type="Pfam" id="PF02518">
    <property type="entry name" value="HATPase_c"/>
    <property type="match status" value="1"/>
</dbReference>
<organism evidence="19 20">
    <name type="scientific">Pseudomonas poae</name>
    <dbReference type="NCBI Taxonomy" id="200451"/>
    <lineage>
        <taxon>Bacteria</taxon>
        <taxon>Pseudomonadati</taxon>
        <taxon>Pseudomonadota</taxon>
        <taxon>Gammaproteobacteria</taxon>
        <taxon>Pseudomonadales</taxon>
        <taxon>Pseudomonadaceae</taxon>
        <taxon>Pseudomonas</taxon>
    </lineage>
</organism>
<keyword evidence="8" id="KW-0808">Transferase</keyword>
<feature type="domain" description="HPt" evidence="18">
    <location>
        <begin position="1407"/>
        <end position="1503"/>
    </location>
</feature>
<keyword evidence="10 15" id="KW-1133">Transmembrane helix</keyword>
<keyword evidence="12 15" id="KW-0472">Membrane</keyword>
<keyword evidence="4" id="KW-1003">Cell membrane</keyword>
<dbReference type="CDD" id="cd17546">
    <property type="entry name" value="REC_hyHK_CKI1_RcsC-like"/>
    <property type="match status" value="1"/>
</dbReference>
<dbReference type="Gene3D" id="1.20.120.160">
    <property type="entry name" value="HPT domain"/>
    <property type="match status" value="1"/>
</dbReference>
<keyword evidence="11" id="KW-0902">Two-component regulatory system</keyword>
<protein>
    <recommendedName>
        <fullName evidence="3">histidine kinase</fullName>
        <ecNumber evidence="3">2.7.13.3</ecNumber>
    </recommendedName>
</protein>
<dbReference type="InterPro" id="IPR035965">
    <property type="entry name" value="PAS-like_dom_sf"/>
</dbReference>
<dbReference type="InterPro" id="IPR003661">
    <property type="entry name" value="HisK_dim/P_dom"/>
</dbReference>
<dbReference type="InterPro" id="IPR036097">
    <property type="entry name" value="HisK_dim/P_sf"/>
</dbReference>
<dbReference type="Pfam" id="PF00497">
    <property type="entry name" value="SBP_bac_3"/>
    <property type="match status" value="2"/>
</dbReference>
<dbReference type="EC" id="2.7.13.3" evidence="3"/>
<dbReference type="SUPFAM" id="SSF52172">
    <property type="entry name" value="CheY-like"/>
    <property type="match status" value="1"/>
</dbReference>
<evidence type="ECO:0000259" key="16">
    <source>
        <dbReference type="PROSITE" id="PS50109"/>
    </source>
</evidence>
<dbReference type="SMART" id="SM00388">
    <property type="entry name" value="HisKA"/>
    <property type="match status" value="1"/>
</dbReference>
<comment type="subcellular location">
    <subcellularLocation>
        <location evidence="2">Cell membrane</location>
        <topology evidence="2">Multi-pass membrane protein</topology>
    </subcellularLocation>
</comment>
<keyword evidence="9" id="KW-0067">ATP-binding</keyword>
<evidence type="ECO:0000256" key="14">
    <source>
        <dbReference type="PROSITE-ProRule" id="PRU00169"/>
    </source>
</evidence>
<feature type="domain" description="Histidine kinase" evidence="16">
    <location>
        <begin position="909"/>
        <end position="1130"/>
    </location>
</feature>
<evidence type="ECO:0000259" key="18">
    <source>
        <dbReference type="PROSITE" id="PS50894"/>
    </source>
</evidence>
<evidence type="ECO:0000256" key="5">
    <source>
        <dbReference type="ARBA" id="ARBA00022553"/>
    </source>
</evidence>
<evidence type="ECO:0000256" key="1">
    <source>
        <dbReference type="ARBA" id="ARBA00000085"/>
    </source>
</evidence>
<feature type="domain" description="Response regulatory" evidence="17">
    <location>
        <begin position="1260"/>
        <end position="1377"/>
    </location>
</feature>
<evidence type="ECO:0000256" key="11">
    <source>
        <dbReference type="ARBA" id="ARBA00023012"/>
    </source>
</evidence>
<name>A0ABY0RFW4_9PSED</name>
<evidence type="ECO:0000313" key="20">
    <source>
        <dbReference type="Proteomes" id="UP000181903"/>
    </source>
</evidence>
<dbReference type="SUPFAM" id="SSF55785">
    <property type="entry name" value="PYP-like sensor domain (PAS domain)"/>
    <property type="match status" value="2"/>
</dbReference>
<reference evidence="19 20" key="1">
    <citation type="submission" date="2016-10" db="EMBL/GenBank/DDBJ databases">
        <authorList>
            <person name="Varghese N."/>
            <person name="Submissions S."/>
        </authorList>
    </citation>
    <scope>NUCLEOTIDE SEQUENCE [LARGE SCALE GENOMIC DNA]</scope>
    <source>
        <strain evidence="19 20">BS2776</strain>
    </source>
</reference>
<gene>
    <name evidence="19" type="ORF">SAMN04490208_2201</name>
</gene>
<evidence type="ECO:0000256" key="15">
    <source>
        <dbReference type="SAM" id="Phobius"/>
    </source>
</evidence>
<evidence type="ECO:0000256" key="10">
    <source>
        <dbReference type="ARBA" id="ARBA00022989"/>
    </source>
</evidence>
<dbReference type="SUPFAM" id="SSF47226">
    <property type="entry name" value="Histidine-containing phosphotransfer domain, HPT domain"/>
    <property type="match status" value="1"/>
</dbReference>
<proteinExistence type="predicted"/>
<keyword evidence="6 15" id="KW-0812">Transmembrane</keyword>
<dbReference type="CDD" id="cd01007">
    <property type="entry name" value="PBP2_BvgS_HisK_like"/>
    <property type="match status" value="1"/>
</dbReference>
<dbReference type="InterPro" id="IPR003594">
    <property type="entry name" value="HATPase_dom"/>
</dbReference>
<dbReference type="PROSITE" id="PS50109">
    <property type="entry name" value="HIS_KIN"/>
    <property type="match status" value="1"/>
</dbReference>
<dbReference type="InterPro" id="IPR004358">
    <property type="entry name" value="Sig_transdc_His_kin-like_C"/>
</dbReference>
<dbReference type="Gene3D" id="3.40.50.2300">
    <property type="match status" value="1"/>
</dbReference>
<dbReference type="InterPro" id="IPR036890">
    <property type="entry name" value="HATPase_C_sf"/>
</dbReference>
<dbReference type="CDD" id="cd16922">
    <property type="entry name" value="HATPase_EvgS-ArcB-TorS-like"/>
    <property type="match status" value="1"/>
</dbReference>
<accession>A0ABY0RFW4</accession>
<dbReference type="Gene3D" id="3.30.565.10">
    <property type="entry name" value="Histidine kinase-like ATPase, C-terminal domain"/>
    <property type="match status" value="1"/>
</dbReference>
<dbReference type="InterPro" id="IPR000014">
    <property type="entry name" value="PAS"/>
</dbReference>
<dbReference type="InterPro" id="IPR013656">
    <property type="entry name" value="PAS_4"/>
</dbReference>
<dbReference type="NCBIfam" id="TIGR00229">
    <property type="entry name" value="sensory_box"/>
    <property type="match status" value="1"/>
</dbReference>
<dbReference type="PROSITE" id="PS50894">
    <property type="entry name" value="HPT"/>
    <property type="match status" value="1"/>
</dbReference>
<keyword evidence="8" id="KW-0418">Kinase</keyword>
<dbReference type="InterPro" id="IPR036641">
    <property type="entry name" value="HPT_dom_sf"/>
</dbReference>
<evidence type="ECO:0000256" key="3">
    <source>
        <dbReference type="ARBA" id="ARBA00012438"/>
    </source>
</evidence>
<dbReference type="PANTHER" id="PTHR45339:SF1">
    <property type="entry name" value="HYBRID SIGNAL TRANSDUCTION HISTIDINE KINASE J"/>
    <property type="match status" value="1"/>
</dbReference>
<dbReference type="SMART" id="SM00448">
    <property type="entry name" value="REC"/>
    <property type="match status" value="1"/>
</dbReference>
<dbReference type="EMBL" id="LT629706">
    <property type="protein sequence ID" value="SDO00192.1"/>
    <property type="molecule type" value="Genomic_DNA"/>
</dbReference>
<dbReference type="InterPro" id="IPR001789">
    <property type="entry name" value="Sig_transdc_resp-reg_receiver"/>
</dbReference>
<comment type="catalytic activity">
    <reaction evidence="1">
        <text>ATP + protein L-histidine = ADP + protein N-phospho-L-histidine.</text>
        <dbReference type="EC" id="2.7.13.3"/>
    </reaction>
</comment>
<evidence type="ECO:0000256" key="8">
    <source>
        <dbReference type="ARBA" id="ARBA00022777"/>
    </source>
</evidence>
<dbReference type="PANTHER" id="PTHR45339">
    <property type="entry name" value="HYBRID SIGNAL TRANSDUCTION HISTIDINE KINASE J"/>
    <property type="match status" value="1"/>
</dbReference>
<dbReference type="Proteomes" id="UP000181903">
    <property type="component" value="Chromosome I"/>
</dbReference>
<feature type="modified residue" description="Phosphohistidine" evidence="13">
    <location>
        <position position="1446"/>
    </location>
</feature>
<evidence type="ECO:0000313" key="19">
    <source>
        <dbReference type="EMBL" id="SDO00192.1"/>
    </source>
</evidence>
<dbReference type="SUPFAM" id="SSF55874">
    <property type="entry name" value="ATPase domain of HSP90 chaperone/DNA topoisomerase II/histidine kinase"/>
    <property type="match status" value="1"/>
</dbReference>
<evidence type="ECO:0000256" key="12">
    <source>
        <dbReference type="ARBA" id="ARBA00023136"/>
    </source>
</evidence>
<sequence length="1504" mass="167272">MVSPSRWLCGMAKSVNSKSQGISFKMSSSSSGLSAWPTISPRPFFSTIIFAPNKMMGWSSAMTILSCMSTPIFRVLVRHKEYRESFSLVSATVLSVLFLTIFSIFYSATIKADDLDLSISEQYFLQQNPEWIVGYVDGGLGSVRAPASFNYGNELLTILAKQLKVSLVFKKFSSTSDLDDALCQKSIDVVTDVSMTSRRASCAAFSQPYFKTPALILGFDKAVSGASVESLLRLRVVTVKNDSAADWLKILHPNTPTRETLNLADALKLIKSGSADVIVEDGAVAYPDMAGLVSLQLAARPIPDLETSLHFAAAQDESLRLALITKAMHNLAPSTLSQLKSRWLSRELSISEFFLSDEERSYLASLPVLKVAYDPDWRPVAFINAQGREDGLASEYWREVVAKLGLKTELVPAKSWKQMLFKMASGQGDIALPVAYAESNHGQVLYSRPMLSFSNVIVTTGFRVSRLAELNGKKLVVSDPLYLRDQLKALLPVSTVEVADSPSKAMQQVVDGTAFAYIGNLSIINSLMIERFSGVLQIVAPAEIPGDLYIGVTSRYTKLLPLINRALRAIPKKQREAMSAKWLYTAQQKGVPWVAIKQTLWVAVSVFFFVGILLFVFYRRLRKEINQRCDAERSVGDQLQLRDALIETYPYPVVVKDVDKRYLLINHAYELAFAINKQDLLGRTTLETQHYPGDWSITIDELATQVMRTRENFHSEFSIPNGQGEVCTWLYWMKPFYRADQGLAGVMVSLVDITLIREADERAKSLEARLNRITTNLFVGVFEATQERGQLPVFSYLAGLLGQKIEDVLADSTVLFDTVLPEDLPVLMSDMEAKAESEQPMRTFFRCRAVDREMHIRVDAVPEKTSSGSVIWKGVWVDVTESREKSLKLSQAKEAAEEATHAKSQFLATMSHEIRTPMNGILGLLELLHSKSMSPDQQQIMQMIDESAKSLMTVLNDVLDLSKIEFNQLQLQKQPTDLRALISSVTGIMAHQAHAKGLRVRVSISPALATSVEVDDMRLRQIILNLLSNAIKFTAVGTVSIKVVVTRSSDNTQHLDISINDTGPGMTSSQRERIFKPFTQGDESITRRYGGTGLGLVISQHLVRLMGGELILDSEEGVGTRVSVALPVSTSSDDSQFKMLLGKRVCIDLTDDEDRAELTCLLLALGLNPVHSTQIQPAQPCDLYFFDNPEKIQYFSNTLAVEVTATPILSGWRDSGSGYPSLSSNPFMWGSVVYVCRELLGVGTRNTASRSRTETSHRPLILVAEDHPTNQALIKSQLDRLGFDCEIAANGSEALHQFNENVHCMVITDCYMPVMDGYSLAEKLRGKLQDQKNFPILAMTASILVEEKQRCASAGIDECLLKPLSLDTLRQALKRWLPDSKTFLKLPLNEKEKKSADWQALLSLLDENPEFKELIKGFIHTTEADIAYIESLSMPKEQKTLLEQLHRLRGGLQMFRLMELAGRSELIERELAGGGDVISFELANFLSDVRVILKDLKKIVSESS</sequence>
<dbReference type="InterPro" id="IPR008207">
    <property type="entry name" value="Sig_transdc_His_kin_Hpt_dom"/>
</dbReference>
<dbReference type="PRINTS" id="PR00344">
    <property type="entry name" value="BCTRLSENSOR"/>
</dbReference>
<keyword evidence="20" id="KW-1185">Reference proteome</keyword>
<evidence type="ECO:0000256" key="4">
    <source>
        <dbReference type="ARBA" id="ARBA00022475"/>
    </source>
</evidence>
<keyword evidence="5 14" id="KW-0597">Phosphoprotein</keyword>
<evidence type="ECO:0000256" key="9">
    <source>
        <dbReference type="ARBA" id="ARBA00022840"/>
    </source>
</evidence>
<evidence type="ECO:0000256" key="13">
    <source>
        <dbReference type="PROSITE-ProRule" id="PRU00110"/>
    </source>
</evidence>
<evidence type="ECO:0000256" key="6">
    <source>
        <dbReference type="ARBA" id="ARBA00022692"/>
    </source>
</evidence>
<feature type="modified residue" description="4-aspartylphosphate" evidence="14">
    <location>
        <position position="1309"/>
    </location>
</feature>
<dbReference type="Gene3D" id="3.40.190.10">
    <property type="entry name" value="Periplasmic binding protein-like II"/>
    <property type="match status" value="4"/>
</dbReference>
<dbReference type="CDD" id="cd00082">
    <property type="entry name" value="HisKA"/>
    <property type="match status" value="1"/>
</dbReference>
<dbReference type="Pfam" id="PF00512">
    <property type="entry name" value="HisKA"/>
    <property type="match status" value="1"/>
</dbReference>
<dbReference type="PROSITE" id="PS50110">
    <property type="entry name" value="RESPONSE_REGULATORY"/>
    <property type="match status" value="1"/>
</dbReference>